<name>A0A0F7ZQU5_9HYPO</name>
<evidence type="ECO:0000313" key="1">
    <source>
        <dbReference type="EMBL" id="KJZ68473.1"/>
    </source>
</evidence>
<dbReference type="OrthoDB" id="4921464at2759"/>
<gene>
    <name evidence="1" type="ORF">HIM_12137</name>
</gene>
<reference evidence="1 2" key="1">
    <citation type="journal article" date="2014" name="Genome Biol. Evol.">
        <title>Comparative genomics and transcriptomics analyses reveal divergent lifestyle features of nematode endoparasitic fungus Hirsutella minnesotensis.</title>
        <authorList>
            <person name="Lai Y."/>
            <person name="Liu K."/>
            <person name="Zhang X."/>
            <person name="Zhang X."/>
            <person name="Li K."/>
            <person name="Wang N."/>
            <person name="Shu C."/>
            <person name="Wu Y."/>
            <person name="Wang C."/>
            <person name="Bushley K.E."/>
            <person name="Xiang M."/>
            <person name="Liu X."/>
        </authorList>
    </citation>
    <scope>NUCLEOTIDE SEQUENCE [LARGE SCALE GENOMIC DNA]</scope>
    <source>
        <strain evidence="1 2">3608</strain>
    </source>
</reference>
<accession>A0A0F7ZQU5</accession>
<organism evidence="1 2">
    <name type="scientific">Hirsutella minnesotensis 3608</name>
    <dbReference type="NCBI Taxonomy" id="1043627"/>
    <lineage>
        <taxon>Eukaryota</taxon>
        <taxon>Fungi</taxon>
        <taxon>Dikarya</taxon>
        <taxon>Ascomycota</taxon>
        <taxon>Pezizomycotina</taxon>
        <taxon>Sordariomycetes</taxon>
        <taxon>Hypocreomycetidae</taxon>
        <taxon>Hypocreales</taxon>
        <taxon>Ophiocordycipitaceae</taxon>
        <taxon>Hirsutella</taxon>
    </lineage>
</organism>
<dbReference type="AlphaFoldDB" id="A0A0F7ZQU5"/>
<keyword evidence="2" id="KW-1185">Reference proteome</keyword>
<evidence type="ECO:0000313" key="2">
    <source>
        <dbReference type="Proteomes" id="UP000054481"/>
    </source>
</evidence>
<proteinExistence type="predicted"/>
<sequence>MRSKHEDNTWRCAAATKDPKNADRIRIICRNETELKRVKEVAEATAVASARVIGDQLHPVRIDNANRSKVLSADGSILPGVMDALSAENKVKIAKIAWLSNKESGKVYGCQTFWLHTGLR</sequence>
<dbReference type="Proteomes" id="UP000054481">
    <property type="component" value="Unassembled WGS sequence"/>
</dbReference>
<protein>
    <submittedName>
        <fullName evidence="1">Uncharacterized protein</fullName>
    </submittedName>
</protein>
<dbReference type="EMBL" id="KQ030886">
    <property type="protein sequence ID" value="KJZ68473.1"/>
    <property type="molecule type" value="Genomic_DNA"/>
</dbReference>